<evidence type="ECO:0000313" key="1">
    <source>
        <dbReference type="EMBL" id="CAE0362090.1"/>
    </source>
</evidence>
<gene>
    <name evidence="1" type="ORF">ALAG00032_LOCUS2831</name>
</gene>
<accession>A0A7S3NI85</accession>
<sequence>MATRPCPKDQNNDAYLEELLQTVVEAGTDEHCILAILNLQRRVIQGDQERLFELVHPSSEERKRLHELLSDVSLEELESKGTEENVWPALVVARFALQGLPCPDSCQLAALFSKTALVSFNTKLCHYPTELVRHVPCVLLAQACSTNCFMWFVAILSLGILIRGEIAEFPMNTPEEILNSLKQMGPHVQGTTIGNSFFRSLSRNPTFNQGADEQFKGVVRKLRLADVITDSSLNKILATEPSFGAFLDALVMSVGGEGVAQLMTWRAVHYKPRAATAAITAGILRQRIVPMPFLQRKCVSYILGCEVDEVVPAVKEYARQKRQRK</sequence>
<protein>
    <submittedName>
        <fullName evidence="1">Uncharacterized protein</fullName>
    </submittedName>
</protein>
<dbReference type="EMBL" id="HBIJ01003987">
    <property type="protein sequence ID" value="CAE0362090.1"/>
    <property type="molecule type" value="Transcribed_RNA"/>
</dbReference>
<organism evidence="1">
    <name type="scientific">Aureoumbra lagunensis</name>
    <dbReference type="NCBI Taxonomy" id="44058"/>
    <lineage>
        <taxon>Eukaryota</taxon>
        <taxon>Sar</taxon>
        <taxon>Stramenopiles</taxon>
        <taxon>Ochrophyta</taxon>
        <taxon>Pelagophyceae</taxon>
        <taxon>Pelagomonadales</taxon>
        <taxon>Aureoumbra</taxon>
    </lineage>
</organism>
<name>A0A7S3NI85_9STRA</name>
<dbReference type="AlphaFoldDB" id="A0A7S3NI85"/>
<proteinExistence type="predicted"/>
<reference evidence="1" key="1">
    <citation type="submission" date="2021-01" db="EMBL/GenBank/DDBJ databases">
        <authorList>
            <person name="Corre E."/>
            <person name="Pelletier E."/>
            <person name="Niang G."/>
            <person name="Scheremetjew M."/>
            <person name="Finn R."/>
            <person name="Kale V."/>
            <person name="Holt S."/>
            <person name="Cochrane G."/>
            <person name="Meng A."/>
            <person name="Brown T."/>
            <person name="Cohen L."/>
        </authorList>
    </citation>
    <scope>NUCLEOTIDE SEQUENCE</scope>
    <source>
        <strain evidence="1">CCMP1510</strain>
    </source>
</reference>